<evidence type="ECO:0000256" key="10">
    <source>
        <dbReference type="ARBA" id="ARBA00023017"/>
    </source>
</evidence>
<dbReference type="InterPro" id="IPR024317">
    <property type="entry name" value="Dynein_heavy_chain_D4_dom"/>
</dbReference>
<dbReference type="FunFam" id="1.20.58.1120:FF:000005">
    <property type="entry name" value="Dynein, axonemal, heavy chain 12"/>
    <property type="match status" value="1"/>
</dbReference>
<dbReference type="GO" id="GO:0045505">
    <property type="term" value="F:dynein intermediate chain binding"/>
    <property type="evidence" value="ECO:0007669"/>
    <property type="project" value="InterPro"/>
</dbReference>
<dbReference type="InterPro" id="IPR041466">
    <property type="entry name" value="Dynein_AAA5_ext"/>
</dbReference>
<dbReference type="Gene3D" id="1.20.920.20">
    <property type="match status" value="1"/>
</dbReference>
<dbReference type="Proteomes" id="UP000747399">
    <property type="component" value="Unassembled WGS sequence"/>
</dbReference>
<dbReference type="InterPro" id="IPR026983">
    <property type="entry name" value="DHC"/>
</dbReference>
<evidence type="ECO:0000256" key="13">
    <source>
        <dbReference type="ARBA" id="ARBA00023175"/>
    </source>
</evidence>
<dbReference type="PANTHER" id="PTHR45703">
    <property type="entry name" value="DYNEIN HEAVY CHAIN"/>
    <property type="match status" value="1"/>
</dbReference>
<dbReference type="Pfam" id="PF12775">
    <property type="entry name" value="AAA_7"/>
    <property type="match status" value="1"/>
</dbReference>
<evidence type="ECO:0000256" key="4">
    <source>
        <dbReference type="ARBA" id="ARBA00022701"/>
    </source>
</evidence>
<name>A0A8J4BS12_9CHLO</name>
<dbReference type="Gene3D" id="1.20.140.100">
    <property type="entry name" value="Dynein heavy chain, N-terminal domain 2"/>
    <property type="match status" value="1"/>
</dbReference>
<evidence type="ECO:0000256" key="1">
    <source>
        <dbReference type="ARBA" id="ARBA00004611"/>
    </source>
</evidence>
<protein>
    <recommendedName>
        <fullName evidence="17">Dynein axonemal heavy chain 7</fullName>
    </recommendedName>
    <alternativeName>
        <fullName evidence="19">Axonemal beta dynein heavy chain 7</fullName>
    </alternativeName>
    <alternativeName>
        <fullName evidence="18">Ciliary dynein heavy chain 7</fullName>
    </alternativeName>
</protein>
<dbReference type="Pfam" id="PF17852">
    <property type="entry name" value="Dynein_AAA_lid"/>
    <property type="match status" value="1"/>
</dbReference>
<evidence type="ECO:0000259" key="30">
    <source>
        <dbReference type="Pfam" id="PF18198"/>
    </source>
</evidence>
<keyword evidence="3" id="KW-0963">Cytoplasm</keyword>
<evidence type="ECO:0000256" key="14">
    <source>
        <dbReference type="ARBA" id="ARBA00023212"/>
    </source>
</evidence>
<dbReference type="InterPro" id="IPR043157">
    <property type="entry name" value="Dynein_AAA1S"/>
</dbReference>
<evidence type="ECO:0000256" key="19">
    <source>
        <dbReference type="ARBA" id="ARBA00082102"/>
    </source>
</evidence>
<dbReference type="Pfam" id="PF18199">
    <property type="entry name" value="Dynein_C"/>
    <property type="match status" value="1"/>
</dbReference>
<dbReference type="GO" id="GO:0005874">
    <property type="term" value="C:microtubule"/>
    <property type="evidence" value="ECO:0007669"/>
    <property type="project" value="UniProtKB-KW"/>
</dbReference>
<dbReference type="FunFam" id="1.10.287.2620:FF:000002">
    <property type="entry name" value="Dynein heavy chain 2, axonemal"/>
    <property type="match status" value="1"/>
</dbReference>
<feature type="domain" description="Dynein heavy chain region D6 P-loop" evidence="22">
    <location>
        <begin position="3591"/>
        <end position="3703"/>
    </location>
</feature>
<evidence type="ECO:0000256" key="7">
    <source>
        <dbReference type="ARBA" id="ARBA00022794"/>
    </source>
</evidence>
<evidence type="ECO:0000259" key="29">
    <source>
        <dbReference type="Pfam" id="PF17857"/>
    </source>
</evidence>
<proteinExistence type="inferred from homology"/>
<evidence type="ECO:0000259" key="28">
    <source>
        <dbReference type="Pfam" id="PF17852"/>
    </source>
</evidence>
<dbReference type="GO" id="GO:0060271">
    <property type="term" value="P:cilium assembly"/>
    <property type="evidence" value="ECO:0007669"/>
    <property type="project" value="UniProtKB-ARBA"/>
</dbReference>
<keyword evidence="4" id="KW-0493">Microtubule</keyword>
<dbReference type="FunFam" id="1.20.920.30:FF:000002">
    <property type="entry name" value="Dynein axonemal heavy chain 3"/>
    <property type="match status" value="1"/>
</dbReference>
<dbReference type="InterPro" id="IPR004273">
    <property type="entry name" value="Dynein_heavy_D6_P-loop"/>
</dbReference>
<evidence type="ECO:0000256" key="8">
    <source>
        <dbReference type="ARBA" id="ARBA00022840"/>
    </source>
</evidence>
<keyword evidence="15" id="KW-0966">Cell projection</keyword>
<dbReference type="FunFam" id="3.40.50.300:FF:000223">
    <property type="entry name" value="Dynein heavy chain 3, axonemal"/>
    <property type="match status" value="1"/>
</dbReference>
<feature type="domain" description="Dynein heavy chain AAA lid" evidence="30">
    <location>
        <begin position="3738"/>
        <end position="3876"/>
    </location>
</feature>
<dbReference type="EMBL" id="BNCO01000103">
    <property type="protein sequence ID" value="GIL67742.1"/>
    <property type="molecule type" value="Genomic_DNA"/>
</dbReference>
<dbReference type="FunFam" id="3.40.50.300:FF:002141">
    <property type="entry name" value="Dynein heavy chain"/>
    <property type="match status" value="1"/>
</dbReference>
<keyword evidence="9" id="KW-0282">Flagellum</keyword>
<dbReference type="Pfam" id="PF08393">
    <property type="entry name" value="DHC_N2"/>
    <property type="match status" value="1"/>
</dbReference>
<dbReference type="FunFam" id="3.40.50.300:FF:001328">
    <property type="entry name" value="Dynein heavy chain 6, axonemal"/>
    <property type="match status" value="1"/>
</dbReference>
<evidence type="ECO:0000256" key="12">
    <source>
        <dbReference type="ARBA" id="ARBA00023069"/>
    </source>
</evidence>
<evidence type="ECO:0000259" key="23">
    <source>
        <dbReference type="Pfam" id="PF08393"/>
    </source>
</evidence>
<feature type="region of interest" description="Disordered" evidence="21">
    <location>
        <begin position="148"/>
        <end position="169"/>
    </location>
</feature>
<comment type="caution">
    <text evidence="32">The sequence shown here is derived from an EMBL/GenBank/DDBJ whole genome shotgun (WGS) entry which is preliminary data.</text>
</comment>
<organism evidence="32 33">
    <name type="scientific">Volvox africanus</name>
    <dbReference type="NCBI Taxonomy" id="51714"/>
    <lineage>
        <taxon>Eukaryota</taxon>
        <taxon>Viridiplantae</taxon>
        <taxon>Chlorophyta</taxon>
        <taxon>core chlorophytes</taxon>
        <taxon>Chlorophyceae</taxon>
        <taxon>CS clade</taxon>
        <taxon>Chlamydomonadales</taxon>
        <taxon>Volvocaceae</taxon>
        <taxon>Volvox</taxon>
    </lineage>
</organism>
<feature type="compositionally biased region" description="Gly residues" evidence="21">
    <location>
        <begin position="186"/>
        <end position="201"/>
    </location>
</feature>
<evidence type="ECO:0000256" key="17">
    <source>
        <dbReference type="ARBA" id="ARBA00071816"/>
    </source>
</evidence>
<feature type="domain" description="Dynein heavy chain 3 AAA+ lid" evidence="29">
    <location>
        <begin position="2317"/>
        <end position="2395"/>
    </location>
</feature>
<dbReference type="Gene3D" id="1.10.472.130">
    <property type="match status" value="1"/>
</dbReference>
<dbReference type="Pfam" id="PF12781">
    <property type="entry name" value="AAA_9"/>
    <property type="match status" value="1"/>
</dbReference>
<dbReference type="GO" id="GO:0005858">
    <property type="term" value="C:axonemal dynein complex"/>
    <property type="evidence" value="ECO:0007669"/>
    <property type="project" value="UniProtKB-ARBA"/>
</dbReference>
<evidence type="ECO:0000259" key="31">
    <source>
        <dbReference type="Pfam" id="PF18199"/>
    </source>
</evidence>
<dbReference type="Pfam" id="PF18198">
    <property type="entry name" value="AAA_lid_11"/>
    <property type="match status" value="1"/>
</dbReference>
<feature type="domain" description="Dynein heavy chain AAA module D4" evidence="26">
    <location>
        <begin position="2476"/>
        <end position="2735"/>
    </location>
</feature>
<dbReference type="GO" id="GO:0005524">
    <property type="term" value="F:ATP binding"/>
    <property type="evidence" value="ECO:0007669"/>
    <property type="project" value="UniProtKB-KW"/>
</dbReference>
<dbReference type="InterPro" id="IPR013602">
    <property type="entry name" value="Dynein_heavy_linker"/>
</dbReference>
<dbReference type="PANTHER" id="PTHR45703:SF1">
    <property type="entry name" value="DYNEINS HEAVY CHAIN"/>
    <property type="match status" value="1"/>
</dbReference>
<dbReference type="Pfam" id="PF12774">
    <property type="entry name" value="AAA_6"/>
    <property type="match status" value="1"/>
</dbReference>
<feature type="coiled-coil region" evidence="20">
    <location>
        <begin position="2977"/>
        <end position="3025"/>
    </location>
</feature>
<accession>A0A8J4BS12</accession>
<dbReference type="FunFam" id="1.10.472.130:FF:000005">
    <property type="entry name" value="Dynein axonemal heavy chain 7"/>
    <property type="match status" value="1"/>
</dbReference>
<dbReference type="FunFam" id="3.40.50.300:FF:000362">
    <property type="entry name" value="Dynein, axonemal, heavy chain 6"/>
    <property type="match status" value="1"/>
</dbReference>
<evidence type="ECO:0000256" key="15">
    <source>
        <dbReference type="ARBA" id="ARBA00023273"/>
    </source>
</evidence>
<dbReference type="FunFam" id="1.10.8.1220:FF:000001">
    <property type="entry name" value="Dynein axonemal heavy chain 5"/>
    <property type="match status" value="1"/>
</dbReference>
<dbReference type="InterPro" id="IPR041228">
    <property type="entry name" value="Dynein_C"/>
</dbReference>
<dbReference type="Gene3D" id="1.10.287.2620">
    <property type="match status" value="1"/>
</dbReference>
<dbReference type="InterPro" id="IPR024743">
    <property type="entry name" value="Dynein_HC_stalk"/>
</dbReference>
<comment type="similarity">
    <text evidence="2">Belongs to the dynein heavy chain family.</text>
</comment>
<feature type="domain" description="Dynein heavy chain linker" evidence="23">
    <location>
        <begin position="883"/>
        <end position="1292"/>
    </location>
</feature>
<evidence type="ECO:0000256" key="11">
    <source>
        <dbReference type="ARBA" id="ARBA00023054"/>
    </source>
</evidence>
<evidence type="ECO:0000259" key="24">
    <source>
        <dbReference type="Pfam" id="PF12774"/>
    </source>
</evidence>
<keyword evidence="5" id="KW-0677">Repeat</keyword>
<feature type="compositionally biased region" description="Low complexity" evidence="21">
    <location>
        <begin position="151"/>
        <end position="163"/>
    </location>
</feature>
<evidence type="ECO:0000256" key="16">
    <source>
        <dbReference type="ARBA" id="ARBA00062885"/>
    </source>
</evidence>
<feature type="domain" description="Dynein heavy chain AAA 5 extension" evidence="28">
    <location>
        <begin position="1927"/>
        <end position="2097"/>
    </location>
</feature>
<evidence type="ECO:0000256" key="21">
    <source>
        <dbReference type="SAM" id="MobiDB-lite"/>
    </source>
</evidence>
<keyword evidence="33" id="KW-1185">Reference proteome</keyword>
<keyword evidence="14" id="KW-0206">Cytoskeleton</keyword>
<dbReference type="InterPro" id="IPR042228">
    <property type="entry name" value="Dynein_linker_3"/>
</dbReference>
<evidence type="ECO:0000259" key="27">
    <source>
        <dbReference type="Pfam" id="PF12781"/>
    </source>
</evidence>
<dbReference type="InterPro" id="IPR041658">
    <property type="entry name" value="AAA_lid_11"/>
</dbReference>
<dbReference type="SUPFAM" id="SSF52540">
    <property type="entry name" value="P-loop containing nucleoside triphosphate hydrolases"/>
    <property type="match status" value="4"/>
</dbReference>
<evidence type="ECO:0000256" key="3">
    <source>
        <dbReference type="ARBA" id="ARBA00022490"/>
    </source>
</evidence>
<dbReference type="Gene3D" id="6.10.140.1060">
    <property type="match status" value="1"/>
</dbReference>
<evidence type="ECO:0000256" key="20">
    <source>
        <dbReference type="SAM" id="Coils"/>
    </source>
</evidence>
<sequence length="4187" mass="471570">MEGYLVSAEEWGDPYVKPLSSAAHPLVWHMQSARSGRDEIPKGRDPYAASLPEVLDNFVRKMEAKMAAEIVSQRRKLPPLINDRSLFTRAAPYGNKDDPFYHSPSNRIGNNFSPNSMRAAAILFEEFPQDPNAPRVRARGTLQDVRSSFTSSRPLSPRAALPPLNGPGTGAGTGYSNGFNGMGLNGTNGGTGNGSGNGNGNGYSPHTSPARSTGMKRTAQDVGLAGDTRWRSAKAARAAVADVPLDHLVDAILRYHYYVEIGIDHRHVAPFREEWAGNALNMVPHTPPYGVSQQYYDVLLRSSLEEIHAEYVTAMKRSMVNYVISSPVERHRLNLESLEPLISIPTPTAESWRAVVDRSLMPSWHADVETARQEVAWTLQTLSANALELSRLWHSSRFSAALLVDVTSQEFVSRLPLSAETFFEQQTEVMELVKGQLWTSWAPKSLEVFNRLPPVFINGDADAYYRSVATLQSNQLRGLVQRSLDSYEGLFRKHGPRDEVDPQQDILMWNVPPVFVLDLVEMDGKPAFKPTFQECEDIVRQILDNLVVAVAGLPRVGSNTVGSTSFTPPAPGTLIPPSSSTIPTTSLQEESVVNAKKAVLHVMERNAVAPKRLGALFEEWMWLIGEEAASAVRAFCERQPEPRLAEFQAEIDRLRAAVDAVRVVCTDDVRTGIYVVRCRAFKDLLASSAEELIFQLLEHLRNTVRVSNIKIHEEYQIMTGEVGKTSNTAEELLALKKYIAKCSQDQERLREAISRNKEKDDFLMMHRLPVPEEDLEVAIKAYEWPRRMVDVMREANTKVNGEHKEFEAQLKARRKDFGELLETYAKEVESYGNKNEIVKRDQIAGEVAELAEKLKLAQVEADTINGQERLFGWAPTKYGIIAKLSAILEPYVILWTTVSQFYDKFASWMNGPFYKLNPEEVEVDTNDAFRRLYKLTKVFSGSSGASEQRDAPLAVAEEAKSRVQSFQEHLPLITAICNPGLRERHWSALADLVGFEIKRDEVTSLKRLLDFDIEMHITRISDISDSASREWSIEKALDKMMTDWQGLAFELGPWKETGTFILKGGPVDEALGLLDDHIVKSQAMSASPFAKPFMERLQPWERKLVRFQDILDQWLKCQGKWQYLEPIFGAEEIMKQIPREGQAFRDMDAIWRRIMEKVRAQPLMVDVADMPGLLEDLIACNQSLDVVEKGLNDFLDMKKTAFPRFFFLSNDEVLEILSEAKDPLKVQPFVKKCFEAVREFIFERNGEISGLISVESEKIQWIETVNPAATGAVEKWLLDSESCIRRTLHKIAGDSLEAYARSERSRWILEWPGQIVLNCSQVYWTREVTEAIRTGGSRGLASYAERCTLELNKIVNLVRGQLASLERATCGALVVIDVHARDVVAAMAKDGVEDTRDFKWESQLRYYWEFNELPPSGVHPQETLVVRMINAEALYGYEYLGNSGRLVITPLTDRCYRTLMGAIHMNLGGAPAGPAGTGKTETTKDLSKALAIQCVVFNCSDGLDYKAMGRFFKGLACSGAWACFDEFNRIELEVLSVVAQQVLTIVRAKALKVKTFMFEGSEIRLAPTCNTFITMNPGYAGRSELPDNLKALFRDVAMMVPDYAMISEIILYSYGYLEARAMARKLVQTYRLCSEQLSSQDHYDYGMRAVMSVLRAAGNLKRVFPDSAEDVLMLRAINDVNLPKFLDQDVPLFNGILSDLFPGVALPVVDYDNLVAAIKDNCVRSNLQALDSFIVKIIQLYEMIIVRHGLMLVGQSFGMKTAAYRILAAALSDLHTKGLNKEFNTKFYVLNPKSITMGQLYGAEDPVSKEWTDGVLAVVFRNTARDTSPDRKWVIFDGPVDAIWIENMNTVLDDNKKLCLNSGEIIAMQGLMNMIFEVQDLAVASPATVSRCGMVYVQPALLGWRPVMLSWLHTLPSAVTTGLKQQLTALFDWLIPPMLRVALKLVRSPQPMQDINLVCSLMRMLECHLDEFKPEGSGSAAAAPAAAQQGGGAAASGGASASPSINIKELTEQQLATLLQGCFLFSLVWSVGGLTDAEGRARFDMHLRKVLAHDPAPEVSPFIAPNSPHKVTAPFPEGRTVYEFMFDKSRLKWIPWLETIETRALDVEAEYTSIIVPTVDTVRYTYLLDKLVTHHMHCLFVGPTGTGKTAYVKRHLQEGLPDTFTNMLMTFSAQTSANMTQDIIDGKMDKRRRGVYGPPQGKHMVIFVDDLNMPQVEEYGAQPPIELLRQFMDHSGWYDRKELTMRKLVDVHFVAAMGPPGGGRNTVTNRYLRHYSVISLTAFDSDNLSTIFSTLVDWWLKKYNYQAGGVSRLARPLVAASLEVYQLAQRELLPTPAKSHYTFNLRDVSKVFQGVTKAAGAVEDSINMIRLWTHEVLRVFYDRLVDDTDRVWMGQTLSGLVERHFKEKFNKVLNLEGSAEVPPDTMLTALRSLVFADFMVPGADPKIYGEVRDQSAMQRVVMEYLSDFNATSKKPMNLVIFQFALEHISRICRIITSPGGNALLVGVGGSGRQSLTRLAAFIEEYEVYQIEISKTYCKTEWHEDLKKVLRMAGEANKRVVFLFSDTQIKEESFVEDISNLLNTYEVPNLMQSGDLVAIFENIRPRAKAAGMDGGRTQLYNFFVQEVRRNMHIVLSFSPVGDSFRERLRKFPSLVNCTTIDWFTKWPTDALHTVAQSFLANLVGIEERVAAQLPGLCVMFHQSVQALTDRYLAEARRYYYVTPTSYLELLLSYKSLLAKRQSEVMTVKRRYEIGLEKLQLTEESVTGMKEELIALQPQLEESTRQTAAAMEVISKESVEADKVKQVVSKEEATASAEAATVKAIKDECEADLAEALPALEAAISALNTLKPADITEVKGMKSPPGGVRRVLEAICIMKGIRPVRMKDTNTGRMVDDYWEASKKMLMEFDFLESLKKYDKDHIPPEVIQRIRPFVQDPDFQPKVIEKQSLACAGLCSWVIAMEKYDKVIKEVEPKRQKLREAEGQLEVVMGALRAKQAELKVVMDKLARLDADLQDKKRRKEKLEHDVHMCTVKLERAEKLISGLGGEKSRWTTAARSLGELYIKLTGDVLLAAGQIAYLGPFTAGYRSTVLAQWVTACQRNDVPCNERFKLEIVLGDPVKIRQWNIWGLPKDDFSTENSIAIDQGRRWPLCIDPQGLANKWIRNMEKEAGLQVIKLTDANYLRTLENAIQFGKPVLLENVMESLDASLEPLLQKQTFKQGGAICIRLGDATVEYSEDFKFYMTTKLRNPHYTPELCTKVSLLNFMTTPEGLEDQLLGIVVAKERPDLEEEKNKLILLGAENKKRLKEIEDEILRVLSSSEGNILEDEEGVNILQSSKVLSDEISEKQQVADVTEAKIDEARAGYKPVAHHSSLLYFCVTDLANIDPMYQYSLRWFVDLFVRAIADSQRSDDLDDRLQLLNSYFTYFLYQNVCRSLFEKDKLLFAFVLVSKLQMDEHKMAQEELRFMLTGGVAMGDLPSPNPAPEWISDRMWGEIVRASSLAATSIWKDLADHVAGDPAAWKRMYDSLEPHLEPLPEPWQSRLDPFQRILVLRTIRPDKLIPALTLFVADTMGKRFVEPMPFAIEPSFNDSSATSPLIFVLSPGSDPMASLQMFADDKGIRMESVSLGQGQGPIAQRWIEQGMTEGFWVVLQNCHLAKSFLPTLELICEQQLVDGKVNRNFRLWLTSYPSPIFPISILENGVKMTNEAPKGLRAGLLRTYMSDPISNPEFFNGCVKDGEFRSMLFGLAFFHSVVQERRKFGPIGWNIPYEFNENDLRISVRQLRMFLDEYPEIPYDTLAYTCGECNYGGKVTDSHDRHTLMTVLSTYYTQRIHDQGYKFSVSGTYYPPAYTSYKGYMEYINSLPLIAQPEVFGLHENADITKDLQETNLLLDSLMMTQSREASGGAASFESSVGTVAAEVLSRLPANFDIEAVERLYPQDYYNSMNTVLAQELVRFNNLLTVVRTSLKNLGKAVKGLALMSGELDAVGRALFDGKVPALWLKKSFPSLKPLGPYVKEVLERVAFFQSWVDHGAPTVFWISGFFFTQAFLTGAKQNYARKCRIPIDHIDFDFEVRDQPGQVDEPPEDGVYCSGLFLEGCRWSADFHELVESEPKVLFTPMAPIWMVPRETARFRIFPHYVCPLYKTTERRGVLSTTGHSTNFVLDVRLPSSQEPAHWTKRGVALLTSLND</sequence>
<dbReference type="FunFam" id="1.10.8.710:FF:000004">
    <property type="entry name" value="Dynein axonemal heavy chain 6"/>
    <property type="match status" value="1"/>
</dbReference>
<dbReference type="Gene3D" id="1.20.920.30">
    <property type="match status" value="1"/>
</dbReference>
<dbReference type="FunFam" id="1.20.920.20:FF:000006">
    <property type="entry name" value="Dynein, axonemal, heavy chain 6"/>
    <property type="match status" value="1"/>
</dbReference>
<feature type="domain" description="Dynein heavy chain hydrolytic ATP-binding dynein motor region" evidence="24">
    <location>
        <begin position="1435"/>
        <end position="1761"/>
    </location>
</feature>
<keyword evidence="10" id="KW-0243">Dynein</keyword>
<dbReference type="FunFam" id="1.20.140.100:FF:000004">
    <property type="entry name" value="Dynein axonemal heavy chain 6"/>
    <property type="match status" value="1"/>
</dbReference>
<dbReference type="FunFam" id="3.10.490.20:FF:000001">
    <property type="entry name" value="dynein heavy chain 7, axonemal"/>
    <property type="match status" value="1"/>
</dbReference>
<keyword evidence="8" id="KW-0067">ATP-binding</keyword>
<evidence type="ECO:0000313" key="33">
    <source>
        <dbReference type="Proteomes" id="UP000747399"/>
    </source>
</evidence>
<dbReference type="GO" id="GO:0008569">
    <property type="term" value="F:minus-end-directed microtubule motor activity"/>
    <property type="evidence" value="ECO:0007669"/>
    <property type="project" value="InterPro"/>
</dbReference>
<dbReference type="InterPro" id="IPR042222">
    <property type="entry name" value="Dynein_2_N"/>
</dbReference>
<dbReference type="GO" id="GO:0003341">
    <property type="term" value="P:cilium movement"/>
    <property type="evidence" value="ECO:0007669"/>
    <property type="project" value="UniProtKB-ARBA"/>
</dbReference>
<evidence type="ECO:0000256" key="5">
    <source>
        <dbReference type="ARBA" id="ARBA00022737"/>
    </source>
</evidence>
<feature type="domain" description="Dynein heavy chain ATP-binding dynein motor region" evidence="27">
    <location>
        <begin position="3121"/>
        <end position="3342"/>
    </location>
</feature>
<dbReference type="InterPro" id="IPR035706">
    <property type="entry name" value="AAA_9"/>
</dbReference>
<keyword evidence="12" id="KW-0969">Cilium</keyword>
<evidence type="ECO:0000259" key="26">
    <source>
        <dbReference type="Pfam" id="PF12780"/>
    </source>
</evidence>
<feature type="region of interest" description="Disordered" evidence="21">
    <location>
        <begin position="186"/>
        <end position="219"/>
    </location>
</feature>
<dbReference type="InterPro" id="IPR042219">
    <property type="entry name" value="AAA_lid_11_sf"/>
</dbReference>
<evidence type="ECO:0000256" key="2">
    <source>
        <dbReference type="ARBA" id="ARBA00008887"/>
    </source>
</evidence>
<gene>
    <name evidence="32" type="ORF">Vafri_21271</name>
</gene>
<dbReference type="InterPro" id="IPR043160">
    <property type="entry name" value="Dynein_C_barrel"/>
</dbReference>
<dbReference type="Gene3D" id="1.10.8.710">
    <property type="match status" value="1"/>
</dbReference>
<evidence type="ECO:0000259" key="22">
    <source>
        <dbReference type="Pfam" id="PF03028"/>
    </source>
</evidence>
<dbReference type="FunFam" id="3.40.50.300:FF:000044">
    <property type="entry name" value="Dynein heavy chain 5, axonemal"/>
    <property type="match status" value="1"/>
</dbReference>
<dbReference type="Gene3D" id="3.10.490.20">
    <property type="match status" value="1"/>
</dbReference>
<keyword evidence="11 20" id="KW-0175">Coiled coil</keyword>
<evidence type="ECO:0000256" key="18">
    <source>
        <dbReference type="ARBA" id="ARBA00078543"/>
    </source>
</evidence>
<dbReference type="Pfam" id="PF17857">
    <property type="entry name" value="AAA_lid_1"/>
    <property type="match status" value="1"/>
</dbReference>
<keyword evidence="13" id="KW-0505">Motor protein</keyword>
<dbReference type="Gene3D" id="3.40.50.300">
    <property type="entry name" value="P-loop containing nucleotide triphosphate hydrolases"/>
    <property type="match status" value="5"/>
</dbReference>
<dbReference type="GO" id="GO:0051959">
    <property type="term" value="F:dynein light intermediate chain binding"/>
    <property type="evidence" value="ECO:0007669"/>
    <property type="project" value="InterPro"/>
</dbReference>
<dbReference type="FunFam" id="1.20.1270.280:FF:000001">
    <property type="entry name" value="dynein heavy chain 7, axonemal"/>
    <property type="match status" value="1"/>
</dbReference>
<feature type="domain" description="Dynein heavy chain coiled coil stalk" evidence="25">
    <location>
        <begin position="2749"/>
        <end position="3092"/>
    </location>
</feature>
<dbReference type="FunFam" id="1.10.8.720:FF:000001">
    <property type="entry name" value="dynein heavy chain 7, axonemal"/>
    <property type="match status" value="1"/>
</dbReference>
<reference evidence="32" key="1">
    <citation type="journal article" date="2021" name="Proc. Natl. Acad. Sci. U.S.A.">
        <title>Three genomes in the algal genus Volvox reveal the fate of a haploid sex-determining region after a transition to homothallism.</title>
        <authorList>
            <person name="Yamamoto K."/>
            <person name="Hamaji T."/>
            <person name="Kawai-Toyooka H."/>
            <person name="Matsuzaki R."/>
            <person name="Takahashi F."/>
            <person name="Nishimura Y."/>
            <person name="Kawachi M."/>
            <person name="Noguchi H."/>
            <person name="Minakuchi Y."/>
            <person name="Umen J.G."/>
            <person name="Toyoda A."/>
            <person name="Nozaki H."/>
        </authorList>
    </citation>
    <scope>NUCLEOTIDE SEQUENCE</scope>
    <source>
        <strain evidence="32">NIES-3780</strain>
    </source>
</reference>
<evidence type="ECO:0000259" key="25">
    <source>
        <dbReference type="Pfam" id="PF12777"/>
    </source>
</evidence>
<keyword evidence="6" id="KW-0547">Nucleotide-binding</keyword>
<dbReference type="Gene3D" id="3.20.180.20">
    <property type="entry name" value="Dynein heavy chain, N-terminal domain 2"/>
    <property type="match status" value="1"/>
</dbReference>
<dbReference type="Gene3D" id="1.10.8.1220">
    <property type="match status" value="1"/>
</dbReference>
<comment type="subcellular location">
    <subcellularLocation>
        <location evidence="1">Cytoplasm</location>
        <location evidence="1">Cytoskeleton</location>
        <location evidence="1">Flagellum axoneme</location>
    </subcellularLocation>
</comment>
<evidence type="ECO:0000256" key="9">
    <source>
        <dbReference type="ARBA" id="ARBA00022846"/>
    </source>
</evidence>
<feature type="coiled-coil region" evidence="20">
    <location>
        <begin position="840"/>
        <end position="867"/>
    </location>
</feature>
<dbReference type="Gene3D" id="1.20.58.1120">
    <property type="match status" value="1"/>
</dbReference>
<dbReference type="InterPro" id="IPR027417">
    <property type="entry name" value="P-loop_NTPase"/>
</dbReference>
<dbReference type="Gene3D" id="1.20.1270.280">
    <property type="match status" value="1"/>
</dbReference>
<feature type="domain" description="Dynein heavy chain C-terminal" evidence="31">
    <location>
        <begin position="3883"/>
        <end position="4183"/>
    </location>
</feature>
<dbReference type="Gene3D" id="1.10.8.720">
    <property type="entry name" value="Region D6 of dynein motor"/>
    <property type="match status" value="1"/>
</dbReference>
<keyword evidence="7" id="KW-0970">Cilium biogenesis/degradation</keyword>
<dbReference type="Pfam" id="PF03028">
    <property type="entry name" value="Dynein_heavy"/>
    <property type="match status" value="1"/>
</dbReference>
<evidence type="ECO:0000256" key="6">
    <source>
        <dbReference type="ARBA" id="ARBA00022741"/>
    </source>
</evidence>
<dbReference type="Pfam" id="PF12777">
    <property type="entry name" value="MT"/>
    <property type="match status" value="1"/>
</dbReference>
<comment type="subunit">
    <text evidence="16">The dynein complex consists of at least two heavy chains and a number of intermediate and light chains.</text>
</comment>
<evidence type="ECO:0000313" key="32">
    <source>
        <dbReference type="EMBL" id="GIL67742.1"/>
    </source>
</evidence>
<dbReference type="InterPro" id="IPR035699">
    <property type="entry name" value="AAA_6"/>
</dbReference>
<dbReference type="Pfam" id="PF12780">
    <property type="entry name" value="AAA_8"/>
    <property type="match status" value="1"/>
</dbReference>
<dbReference type="InterPro" id="IPR041589">
    <property type="entry name" value="DNAH3_AAA_lid_1"/>
</dbReference>